<comment type="caution">
    <text evidence="4">The sequence shown here is derived from an EMBL/GenBank/DDBJ whole genome shotgun (WGS) entry which is preliminary data.</text>
</comment>
<dbReference type="EMBL" id="WNXQ01000006">
    <property type="protein sequence ID" value="MWB78730.1"/>
    <property type="molecule type" value="Genomic_DNA"/>
</dbReference>
<dbReference type="Proteomes" id="UP000443843">
    <property type="component" value="Unassembled WGS sequence"/>
</dbReference>
<organism evidence="4 5">
    <name type="scientific">Pseudooceanicola pacificus</name>
    <dbReference type="NCBI Taxonomy" id="2676438"/>
    <lineage>
        <taxon>Bacteria</taxon>
        <taxon>Pseudomonadati</taxon>
        <taxon>Pseudomonadota</taxon>
        <taxon>Alphaproteobacteria</taxon>
        <taxon>Rhodobacterales</taxon>
        <taxon>Paracoccaceae</taxon>
        <taxon>Pseudooceanicola</taxon>
    </lineage>
</organism>
<evidence type="ECO:0000256" key="1">
    <source>
        <dbReference type="SAM" id="Coils"/>
    </source>
</evidence>
<dbReference type="AlphaFoldDB" id="A0A844WEX7"/>
<dbReference type="InterPro" id="IPR005090">
    <property type="entry name" value="RepC_N"/>
</dbReference>
<evidence type="ECO:0000259" key="3">
    <source>
        <dbReference type="Pfam" id="PF03428"/>
    </source>
</evidence>
<feature type="region of interest" description="Disordered" evidence="2">
    <location>
        <begin position="239"/>
        <end position="279"/>
    </location>
</feature>
<proteinExistence type="predicted"/>
<dbReference type="RefSeq" id="WP_160382947.1">
    <property type="nucleotide sequence ID" value="NZ_WNXQ01000006.1"/>
</dbReference>
<accession>A0A844WEX7</accession>
<feature type="compositionally biased region" description="Basic and acidic residues" evidence="2">
    <location>
        <begin position="261"/>
        <end position="274"/>
    </location>
</feature>
<evidence type="ECO:0000313" key="4">
    <source>
        <dbReference type="EMBL" id="MWB78730.1"/>
    </source>
</evidence>
<keyword evidence="1" id="KW-0175">Coiled coil</keyword>
<gene>
    <name evidence="4" type="ORF">GLS40_11885</name>
</gene>
<name>A0A844WEX7_9RHOB</name>
<sequence length="374" mass="40115">MNLEQVAAVTVGAQDTCAEPHPLPFAGMGTIEVQPHFAPVTRRALMAAVNTVARDLGLRAASVVVMDALLSCLPCKDPKSGAEAPITPATLLTVFAANETLCFRAKGITDRQLRRHLERLEEVGLIRRRDSANGKRFPLQRGGRIVGAYGIDLSPLLERAQALLQMAERRRQEQAELRGLKARILRLRADCLALARDPRMLETLDAARNAVRRVGLTLATARDLIRSLGALLADMTAGSAPDTPGAEHAGTDQLPASDGQNVRHEEPENPDTKKTATHPISWSALNTVPAFFPDPPRTEQGLLRLIYDFGAMLGIQPPALSQVVSTIGPMPALVAMDGIAMKIEQVENPGRYLAGIAAKARFASVGRGPQAVPG</sequence>
<keyword evidence="5" id="KW-1185">Reference proteome</keyword>
<evidence type="ECO:0000313" key="5">
    <source>
        <dbReference type="Proteomes" id="UP000443843"/>
    </source>
</evidence>
<feature type="domain" description="Plasmid replication protein C N-terminal" evidence="3">
    <location>
        <begin position="38"/>
        <end position="194"/>
    </location>
</feature>
<protein>
    <submittedName>
        <fullName evidence="4">Replication protein C</fullName>
    </submittedName>
</protein>
<feature type="coiled-coil region" evidence="1">
    <location>
        <begin position="157"/>
        <end position="190"/>
    </location>
</feature>
<evidence type="ECO:0000256" key="2">
    <source>
        <dbReference type="SAM" id="MobiDB-lite"/>
    </source>
</evidence>
<dbReference type="Pfam" id="PF03428">
    <property type="entry name" value="RP-C"/>
    <property type="match status" value="1"/>
</dbReference>
<reference evidence="4 5" key="1">
    <citation type="submission" date="2019-11" db="EMBL/GenBank/DDBJ databases">
        <title>Pseudooceanicola pacifica sp. nov., isolated from deep-sea sediment of the Pacific Ocean.</title>
        <authorList>
            <person name="Lyu L."/>
        </authorList>
    </citation>
    <scope>NUCLEOTIDE SEQUENCE [LARGE SCALE GENOMIC DNA]</scope>
    <source>
        <strain evidence="4 5">216_PA32_1</strain>
    </source>
</reference>